<keyword evidence="2" id="KW-1185">Reference proteome</keyword>
<sequence length="184" mass="19971">MRIPALRYYPRPDELAELKDKLGEISWEDPDTGIAELDLLVKYVETDRLRDGQFSVVVDSYREQFHAVSFVVEHPLVALFHDFDGPVLSGEHLDRVQALPRCVSMTVPWSSISAISSEGPSSPPNLQGLAQTLADNGVPGFPESVLAGASNYYPGNQIPLGSIPAGYIGSHPLGFPFPSTPPDA</sequence>
<accession>A0A8I0ZX25</accession>
<organism evidence="1 2">
    <name type="scientific">Rhodococcus erythropolis</name>
    <name type="common">Arthrobacter picolinophilus</name>
    <dbReference type="NCBI Taxonomy" id="1833"/>
    <lineage>
        <taxon>Bacteria</taxon>
        <taxon>Bacillati</taxon>
        <taxon>Actinomycetota</taxon>
        <taxon>Actinomycetes</taxon>
        <taxon>Mycobacteriales</taxon>
        <taxon>Nocardiaceae</taxon>
        <taxon>Rhodococcus</taxon>
        <taxon>Rhodococcus erythropolis group</taxon>
    </lineage>
</organism>
<evidence type="ECO:0000313" key="2">
    <source>
        <dbReference type="Proteomes" id="UP000627573"/>
    </source>
</evidence>
<dbReference type="EMBL" id="JAECSB010000057">
    <property type="protein sequence ID" value="MBH5144208.1"/>
    <property type="molecule type" value="Genomic_DNA"/>
</dbReference>
<proteinExistence type="predicted"/>
<dbReference type="AlphaFoldDB" id="A0A8I0ZX25"/>
<reference evidence="1 2" key="1">
    <citation type="submission" date="2020-12" db="EMBL/GenBank/DDBJ databases">
        <title>Draft genome sequence of furan degrading bacterial strain FUR100.</title>
        <authorList>
            <person name="Woiski C."/>
        </authorList>
    </citation>
    <scope>NUCLEOTIDE SEQUENCE [LARGE SCALE GENOMIC DNA]</scope>
    <source>
        <strain evidence="1 2">FUR100</strain>
    </source>
</reference>
<dbReference type="Proteomes" id="UP000627573">
    <property type="component" value="Unassembled WGS sequence"/>
</dbReference>
<protein>
    <submittedName>
        <fullName evidence="1">Uncharacterized protein</fullName>
    </submittedName>
</protein>
<comment type="caution">
    <text evidence="1">The sequence shown here is derived from an EMBL/GenBank/DDBJ whole genome shotgun (WGS) entry which is preliminary data.</text>
</comment>
<evidence type="ECO:0000313" key="1">
    <source>
        <dbReference type="EMBL" id="MBH5144208.1"/>
    </source>
</evidence>
<gene>
    <name evidence="1" type="ORF">I3517_16450</name>
</gene>
<name>A0A8I0ZX25_RHOER</name>